<keyword evidence="2" id="KW-0732">Signal</keyword>
<dbReference type="RefSeq" id="WP_182809922.1">
    <property type="nucleotide sequence ID" value="NZ_JACJFM010000024.1"/>
</dbReference>
<dbReference type="PANTHER" id="PTHR35936">
    <property type="entry name" value="MEMBRANE-BOUND LYTIC MUREIN TRANSGLYCOSYLASE F"/>
    <property type="match status" value="1"/>
</dbReference>
<accession>A0A839IUJ5</accession>
<protein>
    <submittedName>
        <fullName evidence="4">Transporter substrate-binding domain-containing protein</fullName>
    </submittedName>
</protein>
<comment type="caution">
    <text evidence="4">The sequence shown here is derived from an EMBL/GenBank/DDBJ whole genome shotgun (WGS) entry which is preliminary data.</text>
</comment>
<keyword evidence="5" id="KW-1185">Reference proteome</keyword>
<proteinExistence type="inferred from homology"/>
<evidence type="ECO:0000259" key="3">
    <source>
        <dbReference type="SMART" id="SM00062"/>
    </source>
</evidence>
<dbReference type="Gene3D" id="3.40.190.10">
    <property type="entry name" value="Periplasmic binding protein-like II"/>
    <property type="match status" value="2"/>
</dbReference>
<dbReference type="InterPro" id="IPR001638">
    <property type="entry name" value="Solute-binding_3/MltF_N"/>
</dbReference>
<dbReference type="EMBL" id="JACJFM010000024">
    <property type="protein sequence ID" value="MBB1488149.1"/>
    <property type="molecule type" value="Genomic_DNA"/>
</dbReference>
<evidence type="ECO:0000313" key="5">
    <source>
        <dbReference type="Proteomes" id="UP000565262"/>
    </source>
</evidence>
<evidence type="ECO:0000256" key="1">
    <source>
        <dbReference type="ARBA" id="ARBA00010333"/>
    </source>
</evidence>
<comment type="similarity">
    <text evidence="1">Belongs to the bacterial solute-binding protein 3 family.</text>
</comment>
<gene>
    <name evidence="4" type="ORF">H4O21_16220</name>
</gene>
<evidence type="ECO:0000256" key="2">
    <source>
        <dbReference type="ARBA" id="ARBA00022729"/>
    </source>
</evidence>
<reference evidence="4 5" key="1">
    <citation type="submission" date="2020-08" db="EMBL/GenBank/DDBJ databases">
        <title>Oceanospirillum sp. nov. isolated from marine sediment.</title>
        <authorList>
            <person name="Ji X."/>
        </authorList>
    </citation>
    <scope>NUCLEOTIDE SEQUENCE [LARGE SCALE GENOMIC DNA]</scope>
    <source>
        <strain evidence="4 5">D5</strain>
    </source>
</reference>
<name>A0A839IUJ5_9GAMM</name>
<dbReference type="Pfam" id="PF00497">
    <property type="entry name" value="SBP_bac_3"/>
    <property type="match status" value="1"/>
</dbReference>
<organism evidence="4 5">
    <name type="scientific">Oceanospirillum sediminis</name>
    <dbReference type="NCBI Taxonomy" id="2760088"/>
    <lineage>
        <taxon>Bacteria</taxon>
        <taxon>Pseudomonadati</taxon>
        <taxon>Pseudomonadota</taxon>
        <taxon>Gammaproteobacteria</taxon>
        <taxon>Oceanospirillales</taxon>
        <taxon>Oceanospirillaceae</taxon>
        <taxon>Oceanospirillum</taxon>
    </lineage>
</organism>
<evidence type="ECO:0000313" key="4">
    <source>
        <dbReference type="EMBL" id="MBB1488149.1"/>
    </source>
</evidence>
<dbReference type="SUPFAM" id="SSF53850">
    <property type="entry name" value="Periplasmic binding protein-like II"/>
    <property type="match status" value="1"/>
</dbReference>
<sequence length="275" mass="32247">MPDMHLFCSRLMFLLFLFLSGLLSADTDKKTLIVVGEEFAPYEFVRNGQVVGMDIDICNRVFEKMGYDAEYRIMPWKRAWYHVEKGLADVILTTSRKPARQPYVWYPAEDMWQGEFVLFYQQGRFDPEMMDLDYVVEQQLSVGIIQGNSYHEHFWQHFPYQRGYNSFQGDLTREKLHEQLHPVATLRQNLLKVASGRVDVTVANKTYGRYTARLLGIADQLGYASRPLYSKRYPVAFIKRSPISDMKRISDEFSKELAAFKQTAEYQSIVKKWLN</sequence>
<feature type="domain" description="Solute-binding protein family 3/N-terminal" evidence="3">
    <location>
        <begin position="32"/>
        <end position="275"/>
    </location>
</feature>
<dbReference type="AlphaFoldDB" id="A0A839IUJ5"/>
<dbReference type="SMART" id="SM00062">
    <property type="entry name" value="PBPb"/>
    <property type="match status" value="1"/>
</dbReference>
<dbReference type="Proteomes" id="UP000565262">
    <property type="component" value="Unassembled WGS sequence"/>
</dbReference>
<dbReference type="PANTHER" id="PTHR35936:SF25">
    <property type="entry name" value="ABC TRANSPORTER SUBSTRATE-BINDING PROTEIN"/>
    <property type="match status" value="1"/>
</dbReference>